<dbReference type="PANTHER" id="PTHR31302">
    <property type="entry name" value="TRANSMEMBRANE PROTEIN WITH METALLOPHOSPHOESTERASE DOMAIN-RELATED"/>
    <property type="match status" value="1"/>
</dbReference>
<name>A0ABW5VL33_9FLAO</name>
<accession>A0ABW5VL33</accession>
<keyword evidence="4" id="KW-1185">Reference proteome</keyword>
<protein>
    <submittedName>
        <fullName evidence="3">Metallophosphoesterase</fullName>
    </submittedName>
</protein>
<organism evidence="3 4">
    <name type="scientific">Arenibacter antarcticus</name>
    <dbReference type="NCBI Taxonomy" id="2040469"/>
    <lineage>
        <taxon>Bacteria</taxon>
        <taxon>Pseudomonadati</taxon>
        <taxon>Bacteroidota</taxon>
        <taxon>Flavobacteriia</taxon>
        <taxon>Flavobacteriales</taxon>
        <taxon>Flavobacteriaceae</taxon>
        <taxon>Arenibacter</taxon>
    </lineage>
</organism>
<comment type="caution">
    <text evidence="3">The sequence shown here is derived from an EMBL/GenBank/DDBJ whole genome shotgun (WGS) entry which is preliminary data.</text>
</comment>
<evidence type="ECO:0000259" key="2">
    <source>
        <dbReference type="Pfam" id="PF00149"/>
    </source>
</evidence>
<dbReference type="InterPro" id="IPR051158">
    <property type="entry name" value="Metallophosphoesterase_sf"/>
</dbReference>
<feature type="domain" description="Calcineurin-like phosphoesterase" evidence="2">
    <location>
        <begin position="48"/>
        <end position="214"/>
    </location>
</feature>
<evidence type="ECO:0000313" key="4">
    <source>
        <dbReference type="Proteomes" id="UP001597532"/>
    </source>
</evidence>
<dbReference type="EMBL" id="JBHUOK010000034">
    <property type="protein sequence ID" value="MFD2791899.1"/>
    <property type="molecule type" value="Genomic_DNA"/>
</dbReference>
<keyword evidence="1" id="KW-0472">Membrane</keyword>
<dbReference type="InterPro" id="IPR029052">
    <property type="entry name" value="Metallo-depent_PP-like"/>
</dbReference>
<dbReference type="PANTHER" id="PTHR31302:SF0">
    <property type="entry name" value="TRANSMEMBRANE PROTEIN WITH METALLOPHOSPHOESTERASE DOMAIN"/>
    <property type="match status" value="1"/>
</dbReference>
<evidence type="ECO:0000256" key="1">
    <source>
        <dbReference type="SAM" id="Phobius"/>
    </source>
</evidence>
<sequence length="271" mass="30741">MVLNRRSFIGKIVVGIIGLVVLDAYWLEPYGIEWTEFDLNRDSSNKIKAIHLTDLHLRSIGAYHRSITKKINNEKPDVLFITGDTINHNGHFPFLIAFLDLIDAKIPKIAILGNKEYSGKVDLEKLKAVFETYNGTLLINQSQLFAVRNRKINVVGLDDYVYSTPDFELATKGIDKSQLVIVLNHCPAYREQIDELGEKLHLKSHLILAGHTHGGQITYFGKPIYTPYGSAHYVKGWYNNEHSKMYVSRGVGTAIMPIRFACRSEASIFYI</sequence>
<evidence type="ECO:0000313" key="3">
    <source>
        <dbReference type="EMBL" id="MFD2791899.1"/>
    </source>
</evidence>
<dbReference type="SUPFAM" id="SSF56300">
    <property type="entry name" value="Metallo-dependent phosphatases"/>
    <property type="match status" value="1"/>
</dbReference>
<dbReference type="InterPro" id="IPR004843">
    <property type="entry name" value="Calcineurin-like_PHP"/>
</dbReference>
<feature type="transmembrane region" description="Helical" evidence="1">
    <location>
        <begin position="7"/>
        <end position="27"/>
    </location>
</feature>
<keyword evidence="1" id="KW-1133">Transmembrane helix</keyword>
<keyword evidence="1" id="KW-0812">Transmembrane</keyword>
<dbReference type="Proteomes" id="UP001597532">
    <property type="component" value="Unassembled WGS sequence"/>
</dbReference>
<gene>
    <name evidence="3" type="ORF">ACFS1K_19175</name>
</gene>
<dbReference type="Gene3D" id="3.60.21.10">
    <property type="match status" value="1"/>
</dbReference>
<reference evidence="4" key="1">
    <citation type="journal article" date="2019" name="Int. J. Syst. Evol. Microbiol.">
        <title>The Global Catalogue of Microorganisms (GCM) 10K type strain sequencing project: providing services to taxonomists for standard genome sequencing and annotation.</title>
        <authorList>
            <consortium name="The Broad Institute Genomics Platform"/>
            <consortium name="The Broad Institute Genome Sequencing Center for Infectious Disease"/>
            <person name="Wu L."/>
            <person name="Ma J."/>
        </authorList>
    </citation>
    <scope>NUCLEOTIDE SEQUENCE [LARGE SCALE GENOMIC DNA]</scope>
    <source>
        <strain evidence="4">KCTC 52924</strain>
    </source>
</reference>
<dbReference type="RefSeq" id="WP_251808764.1">
    <property type="nucleotide sequence ID" value="NZ_CP166679.1"/>
</dbReference>
<proteinExistence type="predicted"/>
<dbReference type="Pfam" id="PF00149">
    <property type="entry name" value="Metallophos"/>
    <property type="match status" value="1"/>
</dbReference>